<dbReference type="Pfam" id="PF13817">
    <property type="entry name" value="DDE_Tnp_IS66_C"/>
    <property type="match status" value="1"/>
</dbReference>
<evidence type="ECO:0000259" key="1">
    <source>
        <dbReference type="Pfam" id="PF13817"/>
    </source>
</evidence>
<dbReference type="RefSeq" id="WP_273054474.1">
    <property type="nucleotide sequence ID" value="NZ_DRFN01000035.1"/>
</dbReference>
<organism evidence="3">
    <name type="scientific">Sulfitobacter litoralis</name>
    <dbReference type="NCBI Taxonomy" id="335975"/>
    <lineage>
        <taxon>Bacteria</taxon>
        <taxon>Pseudomonadati</taxon>
        <taxon>Pseudomonadota</taxon>
        <taxon>Alphaproteobacteria</taxon>
        <taxon>Rhodobacterales</taxon>
        <taxon>Roseobacteraceae</taxon>
        <taxon>Sulfitobacter</taxon>
    </lineage>
</organism>
<reference evidence="3" key="1">
    <citation type="journal article" date="2020" name="mSystems">
        <title>Genome- and Community-Level Interaction Insights into Carbon Utilization and Element Cycling Functions of Hydrothermarchaeota in Hydrothermal Sediment.</title>
        <authorList>
            <person name="Zhou Z."/>
            <person name="Liu Y."/>
            <person name="Xu W."/>
            <person name="Pan J."/>
            <person name="Luo Z.H."/>
            <person name="Li M."/>
        </authorList>
    </citation>
    <scope>NUCLEOTIDE SEQUENCE [LARGE SCALE GENOMIC DNA]</scope>
    <source>
        <strain evidence="3">HyVt-323</strain>
    </source>
</reference>
<dbReference type="AlphaFoldDB" id="A0A7V1BHG5"/>
<evidence type="ECO:0000313" key="2">
    <source>
        <dbReference type="EMBL" id="HDZ52727.1"/>
    </source>
</evidence>
<gene>
    <name evidence="2" type="ORF">ENH63_13310</name>
    <name evidence="3" type="ORF">ENH63_16450</name>
</gene>
<evidence type="ECO:0000313" key="3">
    <source>
        <dbReference type="EMBL" id="HDZ53324.1"/>
    </source>
</evidence>
<feature type="non-terminal residue" evidence="3">
    <location>
        <position position="1"/>
    </location>
</feature>
<dbReference type="Proteomes" id="UP000885704">
    <property type="component" value="Unassembled WGS sequence"/>
</dbReference>
<comment type="caution">
    <text evidence="3">The sequence shown here is derived from an EMBL/GenBank/DDBJ whole genome shotgun (WGS) entry which is preliminary data.</text>
</comment>
<accession>A0A7V1BHG5</accession>
<dbReference type="InterPro" id="IPR039552">
    <property type="entry name" value="IS66_C"/>
</dbReference>
<feature type="domain" description="Transposase IS66 C-terminal" evidence="1">
    <location>
        <begin position="1"/>
        <end position="36"/>
    </location>
</feature>
<protein>
    <submittedName>
        <fullName evidence="3">Transposase domain-containing protein</fullName>
    </submittedName>
</protein>
<name>A0A7V1BHG5_9RHOB</name>
<dbReference type="EMBL" id="DRFN01000049">
    <property type="protein sequence ID" value="HDZ53324.1"/>
    <property type="molecule type" value="Genomic_DNA"/>
</dbReference>
<dbReference type="EMBL" id="DRFN01000035">
    <property type="protein sequence ID" value="HDZ52727.1"/>
    <property type="molecule type" value="Genomic_DNA"/>
</dbReference>
<proteinExistence type="predicted"/>
<sequence length="42" mass="4756">ETCKLNGIEPHSYLTRTLTAIVNGHRQSQISELLPWGYTQTV</sequence>